<dbReference type="Pfam" id="PF00098">
    <property type="entry name" value="zf-CCHC"/>
    <property type="match status" value="1"/>
</dbReference>
<keyword evidence="1" id="KW-0863">Zinc-finger</keyword>
<dbReference type="Ensembl" id="ENSPNAT00000053553.1">
    <property type="protein sequence ID" value="ENSPNAP00000082452.1"/>
    <property type="gene ID" value="ENSPNAG00000035061.1"/>
</dbReference>
<dbReference type="PANTHER" id="PTHR22639">
    <property type="entry name" value="GAG-RELATED PROTEIN"/>
    <property type="match status" value="1"/>
</dbReference>
<proteinExistence type="predicted"/>
<evidence type="ECO:0000256" key="1">
    <source>
        <dbReference type="PROSITE-ProRule" id="PRU00047"/>
    </source>
</evidence>
<dbReference type="Gene3D" id="4.10.60.10">
    <property type="entry name" value="Zinc finger, CCHC-type"/>
    <property type="match status" value="2"/>
</dbReference>
<sequence>MTLGSPCQSAGEKKRGRSGSSRCPLPSASILGRRQVCGDSGYLFYRGQPAFCRGCLQHGHEVSGCRDLNCKNCLGQGHLAKDCKNPRRHLPSMIVLGQNRGHIFYQGMPKLCRKCGKLGHLAEVCQEIFCGKCREVGHTFEECPNGRRCNLCGASNHLYRDCPNSFGRASSCSKFDLFRTGF</sequence>
<evidence type="ECO:0000313" key="5">
    <source>
        <dbReference type="Proteomes" id="UP001501920"/>
    </source>
</evidence>
<evidence type="ECO:0000256" key="2">
    <source>
        <dbReference type="SAM" id="MobiDB-lite"/>
    </source>
</evidence>
<dbReference type="GO" id="GO:0003723">
    <property type="term" value="F:RNA binding"/>
    <property type="evidence" value="ECO:0007669"/>
    <property type="project" value="InterPro"/>
</dbReference>
<dbReference type="GO" id="GO:0002218">
    <property type="term" value="P:activation of innate immune response"/>
    <property type="evidence" value="ECO:0007669"/>
    <property type="project" value="InterPro"/>
</dbReference>
<feature type="domain" description="CCHC-type" evidence="3">
    <location>
        <begin position="112"/>
        <end position="127"/>
    </location>
</feature>
<keyword evidence="5" id="KW-1185">Reference proteome</keyword>
<reference evidence="4" key="2">
    <citation type="submission" date="2025-08" db="UniProtKB">
        <authorList>
            <consortium name="Ensembl"/>
        </authorList>
    </citation>
    <scope>IDENTIFICATION</scope>
</reference>
<dbReference type="GO" id="GO:0008270">
    <property type="term" value="F:zinc ion binding"/>
    <property type="evidence" value="ECO:0007669"/>
    <property type="project" value="UniProtKB-KW"/>
</dbReference>
<dbReference type="GO" id="GO:0003690">
    <property type="term" value="F:double-stranded DNA binding"/>
    <property type="evidence" value="ECO:0007669"/>
    <property type="project" value="InterPro"/>
</dbReference>
<dbReference type="InterPro" id="IPR001878">
    <property type="entry name" value="Znf_CCHC"/>
</dbReference>
<evidence type="ECO:0000259" key="3">
    <source>
        <dbReference type="PROSITE" id="PS50158"/>
    </source>
</evidence>
<dbReference type="AlphaFoldDB" id="A0AAR2M5C7"/>
<dbReference type="InterPro" id="IPR042509">
    <property type="entry name" value="ZCCHC3"/>
</dbReference>
<evidence type="ECO:0000313" key="4">
    <source>
        <dbReference type="Ensembl" id="ENSPNAP00000082452.1"/>
    </source>
</evidence>
<dbReference type="SUPFAM" id="SSF57756">
    <property type="entry name" value="Retrovirus zinc finger-like domains"/>
    <property type="match status" value="2"/>
</dbReference>
<dbReference type="SMART" id="SM00343">
    <property type="entry name" value="ZnF_C2HC"/>
    <property type="match status" value="5"/>
</dbReference>
<feature type="domain" description="CCHC-type" evidence="3">
    <location>
        <begin position="147"/>
        <end position="164"/>
    </location>
</feature>
<feature type="region of interest" description="Disordered" evidence="2">
    <location>
        <begin position="1"/>
        <end position="25"/>
    </location>
</feature>
<organism evidence="4 5">
    <name type="scientific">Pygocentrus nattereri</name>
    <name type="common">Red-bellied piranha</name>
    <dbReference type="NCBI Taxonomy" id="42514"/>
    <lineage>
        <taxon>Eukaryota</taxon>
        <taxon>Metazoa</taxon>
        <taxon>Chordata</taxon>
        <taxon>Craniata</taxon>
        <taxon>Vertebrata</taxon>
        <taxon>Euteleostomi</taxon>
        <taxon>Actinopterygii</taxon>
        <taxon>Neopterygii</taxon>
        <taxon>Teleostei</taxon>
        <taxon>Ostariophysi</taxon>
        <taxon>Characiformes</taxon>
        <taxon>Characoidei</taxon>
        <taxon>Pygocentrus</taxon>
    </lineage>
</organism>
<dbReference type="PROSITE" id="PS50158">
    <property type="entry name" value="ZF_CCHC"/>
    <property type="match status" value="3"/>
</dbReference>
<keyword evidence="1" id="KW-0862">Zinc</keyword>
<dbReference type="Proteomes" id="UP001501920">
    <property type="component" value="Chromosome 12"/>
</dbReference>
<accession>A0AAR2M5C7</accession>
<protein>
    <recommendedName>
        <fullName evidence="3">CCHC-type domain-containing protein</fullName>
    </recommendedName>
</protein>
<feature type="domain" description="CCHC-type" evidence="3">
    <location>
        <begin position="70"/>
        <end position="85"/>
    </location>
</feature>
<reference evidence="4 5" key="1">
    <citation type="submission" date="2020-10" db="EMBL/GenBank/DDBJ databases">
        <title>Pygocentrus nattereri (red-bellied piranha) genome, fPygNat1, primary haplotype.</title>
        <authorList>
            <person name="Myers G."/>
            <person name="Meyer A."/>
            <person name="Karagic N."/>
            <person name="Pippel M."/>
            <person name="Winkler S."/>
            <person name="Tracey A."/>
            <person name="Wood J."/>
            <person name="Formenti G."/>
            <person name="Howe K."/>
            <person name="Fedrigo O."/>
            <person name="Jarvis E.D."/>
        </authorList>
    </citation>
    <scope>NUCLEOTIDE SEQUENCE [LARGE SCALE GENOMIC DNA]</scope>
</reference>
<dbReference type="PANTHER" id="PTHR22639:SF3">
    <property type="entry name" value="ZINC FINGER CCHC DOMAIN-CONTAINING PROTEIN 3"/>
    <property type="match status" value="1"/>
</dbReference>
<reference evidence="4" key="3">
    <citation type="submission" date="2025-09" db="UniProtKB">
        <authorList>
            <consortium name="Ensembl"/>
        </authorList>
    </citation>
    <scope>IDENTIFICATION</scope>
</reference>
<name>A0AAR2M5C7_PYGNA</name>
<keyword evidence="1" id="KW-0479">Metal-binding</keyword>
<dbReference type="GeneTree" id="ENSGT00530000063983"/>
<dbReference type="InterPro" id="IPR036875">
    <property type="entry name" value="Znf_CCHC_sf"/>
</dbReference>